<reference evidence="2" key="1">
    <citation type="submission" date="2016-11" db="EMBL/GenBank/DDBJ databases">
        <authorList>
            <person name="Varghese N."/>
            <person name="Submissions S."/>
        </authorList>
    </citation>
    <scope>NUCLEOTIDE SEQUENCE [LARGE SCALE GENOMIC DNA]</scope>
    <source>
        <strain evidence="2">GAS401</strain>
    </source>
</reference>
<protein>
    <submittedName>
        <fullName evidence="1">Uncharacterized protein</fullName>
    </submittedName>
</protein>
<dbReference type="EMBL" id="LT670849">
    <property type="protein sequence ID" value="SHN75980.1"/>
    <property type="molecule type" value="Genomic_DNA"/>
</dbReference>
<organism evidence="1 2">
    <name type="scientific">Bradyrhizobium erythrophlei</name>
    <dbReference type="NCBI Taxonomy" id="1437360"/>
    <lineage>
        <taxon>Bacteria</taxon>
        <taxon>Pseudomonadati</taxon>
        <taxon>Pseudomonadota</taxon>
        <taxon>Alphaproteobacteria</taxon>
        <taxon>Hyphomicrobiales</taxon>
        <taxon>Nitrobacteraceae</taxon>
        <taxon>Bradyrhizobium</taxon>
    </lineage>
</organism>
<accession>A0A1M7TZ96</accession>
<evidence type="ECO:0000313" key="2">
    <source>
        <dbReference type="Proteomes" id="UP000184096"/>
    </source>
</evidence>
<sequence length="208" mass="22442">MPRVLIRPARSSRACGLKTAAQFHTDLPYVAVNKDAFPTSPAHVAGRSKSIRLPKLAQVPSVIHQAQYQAFVRFAVDSCAAFFPSHRAQKDLRFGTFSPGAGSRLRTPASIRICLRGQQPWTDVGRNVVAPGKYSKCFFCIPIGLYRGSFRPETARGMPARSALGGRSGVNPEVTIKSVIGPLWPYPASTISTPPGARRRAASGAIAR</sequence>
<gene>
    <name evidence="1" type="ORF">SAMN05444170_3096</name>
</gene>
<proteinExistence type="predicted"/>
<keyword evidence="2" id="KW-1185">Reference proteome</keyword>
<dbReference type="Proteomes" id="UP000184096">
    <property type="component" value="Chromosome I"/>
</dbReference>
<dbReference type="AlphaFoldDB" id="A0A1M7TZ96"/>
<name>A0A1M7TZ96_9BRAD</name>
<evidence type="ECO:0000313" key="1">
    <source>
        <dbReference type="EMBL" id="SHN75980.1"/>
    </source>
</evidence>